<evidence type="ECO:0000256" key="1">
    <source>
        <dbReference type="SAM" id="MobiDB-lite"/>
    </source>
</evidence>
<keyword evidence="3" id="KW-1185">Reference proteome</keyword>
<feature type="non-terminal residue" evidence="2">
    <location>
        <position position="1"/>
    </location>
</feature>
<accession>A0AAV6NE01</accession>
<proteinExistence type="predicted"/>
<dbReference type="Proteomes" id="UP000685013">
    <property type="component" value="Chromosome 7"/>
</dbReference>
<sequence>MNCSGSNSIGLLMANANSYDYPGRSPSPFWTGFTGQHQFSDGDPIEDDPEGDRTNLSCFENSQNELDSSDLIFNGQDPYDNQSGCTMENRELILFHNEDQTEDYTGDPRNLYYEFDWACFRYWFGLGEDEQDWNGQELRLEQDCSSEAVALLESILGYWS</sequence>
<protein>
    <submittedName>
        <fullName evidence="2">Uncharacterized protein</fullName>
    </submittedName>
</protein>
<gene>
    <name evidence="2" type="ORF">SDJN03_11839</name>
</gene>
<evidence type="ECO:0000313" key="2">
    <source>
        <dbReference type="EMBL" id="KAG6595286.1"/>
    </source>
</evidence>
<organism evidence="2 3">
    <name type="scientific">Cucurbita argyrosperma subsp. sororia</name>
    <dbReference type="NCBI Taxonomy" id="37648"/>
    <lineage>
        <taxon>Eukaryota</taxon>
        <taxon>Viridiplantae</taxon>
        <taxon>Streptophyta</taxon>
        <taxon>Embryophyta</taxon>
        <taxon>Tracheophyta</taxon>
        <taxon>Spermatophyta</taxon>
        <taxon>Magnoliopsida</taxon>
        <taxon>eudicotyledons</taxon>
        <taxon>Gunneridae</taxon>
        <taxon>Pentapetalae</taxon>
        <taxon>rosids</taxon>
        <taxon>fabids</taxon>
        <taxon>Cucurbitales</taxon>
        <taxon>Cucurbitaceae</taxon>
        <taxon>Cucurbiteae</taxon>
        <taxon>Cucurbita</taxon>
    </lineage>
</organism>
<evidence type="ECO:0000313" key="3">
    <source>
        <dbReference type="Proteomes" id="UP000685013"/>
    </source>
</evidence>
<comment type="caution">
    <text evidence="2">The sequence shown here is derived from an EMBL/GenBank/DDBJ whole genome shotgun (WGS) entry which is preliminary data.</text>
</comment>
<feature type="region of interest" description="Disordered" evidence="1">
    <location>
        <begin position="32"/>
        <end position="52"/>
    </location>
</feature>
<name>A0AAV6NE01_9ROSI</name>
<reference evidence="2 3" key="1">
    <citation type="journal article" date="2021" name="Hortic Res">
        <title>The domestication of Cucurbita argyrosperma as revealed by the genome of its wild relative.</title>
        <authorList>
            <person name="Barrera-Redondo J."/>
            <person name="Sanchez-de la Vega G."/>
            <person name="Aguirre-Liguori J.A."/>
            <person name="Castellanos-Morales G."/>
            <person name="Gutierrez-Guerrero Y.T."/>
            <person name="Aguirre-Dugua X."/>
            <person name="Aguirre-Planter E."/>
            <person name="Tenaillon M.I."/>
            <person name="Lira-Saade R."/>
            <person name="Eguiarte L.E."/>
        </authorList>
    </citation>
    <scope>NUCLEOTIDE SEQUENCE [LARGE SCALE GENOMIC DNA]</scope>
    <source>
        <strain evidence="2">JBR-2021</strain>
    </source>
</reference>
<dbReference type="EMBL" id="JAGKQH010000007">
    <property type="protein sequence ID" value="KAG6595286.1"/>
    <property type="molecule type" value="Genomic_DNA"/>
</dbReference>
<dbReference type="AlphaFoldDB" id="A0AAV6NE01"/>